<dbReference type="Proteomes" id="UP000332933">
    <property type="component" value="Unassembled WGS sequence"/>
</dbReference>
<gene>
    <name evidence="3" type="primary">Aste57867_11794</name>
    <name evidence="2" type="ORF">As57867_011749</name>
    <name evidence="3" type="ORF">ASTE57867_11794</name>
</gene>
<proteinExistence type="predicted"/>
<dbReference type="EMBL" id="CAADRA010005334">
    <property type="protein sequence ID" value="VFT88650.1"/>
    <property type="molecule type" value="Genomic_DNA"/>
</dbReference>
<evidence type="ECO:0000256" key="1">
    <source>
        <dbReference type="SAM" id="SignalP"/>
    </source>
</evidence>
<keyword evidence="4" id="KW-1185">Reference proteome</keyword>
<dbReference type="OrthoDB" id="5175656at2759"/>
<name>A0A485KUH3_9STRA</name>
<evidence type="ECO:0000313" key="3">
    <source>
        <dbReference type="EMBL" id="VFT88650.1"/>
    </source>
</evidence>
<reference evidence="3 4" key="1">
    <citation type="submission" date="2019-03" db="EMBL/GenBank/DDBJ databases">
        <authorList>
            <person name="Gaulin E."/>
            <person name="Dumas B."/>
        </authorList>
    </citation>
    <scope>NUCLEOTIDE SEQUENCE [LARGE SCALE GENOMIC DNA]</scope>
    <source>
        <strain evidence="3">CBS 568.67</strain>
    </source>
</reference>
<protein>
    <submittedName>
        <fullName evidence="3">Aste57867_11794 protein</fullName>
    </submittedName>
</protein>
<reference evidence="2" key="2">
    <citation type="submission" date="2019-06" db="EMBL/GenBank/DDBJ databases">
        <title>Genomics analysis of Aphanomyces spp. identifies a new class of oomycete effector associated with host adaptation.</title>
        <authorList>
            <person name="Gaulin E."/>
        </authorList>
    </citation>
    <scope>NUCLEOTIDE SEQUENCE</scope>
    <source>
        <strain evidence="2">CBS 578.67</strain>
    </source>
</reference>
<feature type="signal peptide" evidence="1">
    <location>
        <begin position="1"/>
        <end position="17"/>
    </location>
</feature>
<dbReference type="EMBL" id="VJMH01005313">
    <property type="protein sequence ID" value="KAF0697529.1"/>
    <property type="molecule type" value="Genomic_DNA"/>
</dbReference>
<sequence length="162" mass="17864">MRLAFLLTLTTAVAATAQKPNSCTVILVGAKSSATGSPITTHTNDCNFCDFRIAKVPQQTHDANSMRNIPLLRQTYPRYVGTDRGAPAYFKENFEKELPPALIKLCVLSRGMMIVFYWSILHLSEGANTLCVNDLTGWKPSQRRFEGPISHHGTLNQVPSGV</sequence>
<feature type="chain" id="PRO_5036355468" evidence="1">
    <location>
        <begin position="18"/>
        <end position="162"/>
    </location>
</feature>
<organism evidence="3 4">
    <name type="scientific">Aphanomyces stellatus</name>
    <dbReference type="NCBI Taxonomy" id="120398"/>
    <lineage>
        <taxon>Eukaryota</taxon>
        <taxon>Sar</taxon>
        <taxon>Stramenopiles</taxon>
        <taxon>Oomycota</taxon>
        <taxon>Saprolegniomycetes</taxon>
        <taxon>Saprolegniales</taxon>
        <taxon>Verrucalvaceae</taxon>
        <taxon>Aphanomyces</taxon>
    </lineage>
</organism>
<keyword evidence="1" id="KW-0732">Signal</keyword>
<evidence type="ECO:0000313" key="2">
    <source>
        <dbReference type="EMBL" id="KAF0697529.1"/>
    </source>
</evidence>
<evidence type="ECO:0000313" key="4">
    <source>
        <dbReference type="Proteomes" id="UP000332933"/>
    </source>
</evidence>
<dbReference type="AlphaFoldDB" id="A0A485KUH3"/>
<accession>A0A485KUH3</accession>